<dbReference type="OrthoDB" id="880725at2"/>
<dbReference type="RefSeq" id="WP_073289134.1">
    <property type="nucleotide sequence ID" value="NZ_FRAS01000046.1"/>
</dbReference>
<reference evidence="3" key="1">
    <citation type="submission" date="2016-11" db="EMBL/GenBank/DDBJ databases">
        <authorList>
            <person name="Varghese N."/>
            <person name="Submissions S."/>
        </authorList>
    </citation>
    <scope>NUCLEOTIDE SEQUENCE [LARGE SCALE GENOMIC DNA]</scope>
    <source>
        <strain evidence="3">DSM 18569</strain>
    </source>
</reference>
<dbReference type="AlphaFoldDB" id="A0A1M7HBB7"/>
<dbReference type="Proteomes" id="UP000183947">
    <property type="component" value="Unassembled WGS sequence"/>
</dbReference>
<evidence type="ECO:0000313" key="3">
    <source>
        <dbReference type="Proteomes" id="UP000183947"/>
    </source>
</evidence>
<keyword evidence="3" id="KW-1185">Reference proteome</keyword>
<organism evidence="2 3">
    <name type="scientific">Hymenobacter psychrotolerans DSM 18569</name>
    <dbReference type="NCBI Taxonomy" id="1121959"/>
    <lineage>
        <taxon>Bacteria</taxon>
        <taxon>Pseudomonadati</taxon>
        <taxon>Bacteroidota</taxon>
        <taxon>Cytophagia</taxon>
        <taxon>Cytophagales</taxon>
        <taxon>Hymenobacteraceae</taxon>
        <taxon>Hymenobacter</taxon>
    </lineage>
</organism>
<feature type="region of interest" description="Disordered" evidence="1">
    <location>
        <begin position="54"/>
        <end position="89"/>
    </location>
</feature>
<sequence length="162" mass="17586">MFRSLFPFRRLLATSFLLVFVNVFVGQCYCATINPVLAAPAPVAKAIAVEKPSHPGCHGHDKAPAQQKSTKAKHDHAQHSSKPTGQDDCCQDNSAAILKSLATPGEKQLLASAPALLPASSDFFFRPAAGQWDRTHSVVLVLREHLPPKIPDIRIFIQSLTV</sequence>
<dbReference type="EMBL" id="FRAS01000046">
    <property type="protein sequence ID" value="SHM25902.1"/>
    <property type="molecule type" value="Genomic_DNA"/>
</dbReference>
<evidence type="ECO:0000256" key="1">
    <source>
        <dbReference type="SAM" id="MobiDB-lite"/>
    </source>
</evidence>
<proteinExistence type="predicted"/>
<protein>
    <submittedName>
        <fullName evidence="2">Uncharacterized protein</fullName>
    </submittedName>
</protein>
<accession>A0A1M7HBB7</accession>
<name>A0A1M7HBB7_9BACT</name>
<evidence type="ECO:0000313" key="2">
    <source>
        <dbReference type="EMBL" id="SHM25902.1"/>
    </source>
</evidence>
<dbReference type="STRING" id="1121959.SAMN02746009_04199"/>
<gene>
    <name evidence="2" type="ORF">SAMN02746009_04199</name>
</gene>